<dbReference type="InterPro" id="IPR000335">
    <property type="entry name" value="Bleomycin-R"/>
</dbReference>
<protein>
    <recommendedName>
        <fullName evidence="2">Bleomycin resistance protein</fullName>
    </recommendedName>
</protein>
<keyword evidence="3" id="KW-0046">Antibiotic resistance</keyword>
<dbReference type="Proteomes" id="UP000748067">
    <property type="component" value="Unassembled WGS sequence"/>
</dbReference>
<evidence type="ECO:0000256" key="2">
    <source>
        <dbReference type="ARBA" id="ARBA00021572"/>
    </source>
</evidence>
<evidence type="ECO:0000313" key="5">
    <source>
        <dbReference type="EMBL" id="KAF2407566.1"/>
    </source>
</evidence>
<gene>
    <name evidence="5" type="ORF">PSAN_44960</name>
    <name evidence="6" type="ORF">SAMN04490179_3952</name>
</gene>
<dbReference type="CDD" id="cd08349">
    <property type="entry name" value="BLMA_like"/>
    <property type="match status" value="1"/>
</dbReference>
<name>A0A1H0AWY3_9PSED</name>
<feature type="domain" description="VOC" evidence="4">
    <location>
        <begin position="3"/>
        <end position="134"/>
    </location>
</feature>
<evidence type="ECO:0000256" key="1">
    <source>
        <dbReference type="ARBA" id="ARBA00011051"/>
    </source>
</evidence>
<sequence>MMQRNKLVPELMVTDLNKSLEFWVAFLGFKVAYQRLEDGFAYLDLEGAQVMLEQVDPLANQWQTGALERPFGRGMNLQIDVAAVLPVIQRLGAAAYPLFKASKDVWYRAGEVEVGQREFLVQDPDGYLVRLVERLGERANSAFQKGTTSNA</sequence>
<dbReference type="EMBL" id="LT629704">
    <property type="protein sequence ID" value="SDN37964.1"/>
    <property type="molecule type" value="Genomic_DNA"/>
</dbReference>
<evidence type="ECO:0000259" key="4">
    <source>
        <dbReference type="PROSITE" id="PS51819"/>
    </source>
</evidence>
<accession>A0A1H0AWY3</accession>
<dbReference type="GO" id="GO:0046677">
    <property type="term" value="P:response to antibiotic"/>
    <property type="evidence" value="ECO:0007669"/>
    <property type="project" value="UniProtKB-KW"/>
</dbReference>
<dbReference type="EMBL" id="JXDI01000002">
    <property type="protein sequence ID" value="KAF2407566.1"/>
    <property type="molecule type" value="Genomic_DNA"/>
</dbReference>
<comment type="similarity">
    <text evidence="1">Belongs to the bleomycin resistance protein family.</text>
</comment>
<evidence type="ECO:0000313" key="6">
    <source>
        <dbReference type="EMBL" id="SDN37964.1"/>
    </source>
</evidence>
<proteinExistence type="inferred from homology"/>
<organism evidence="6 7">
    <name type="scientific">Pseudomonas antarctica</name>
    <dbReference type="NCBI Taxonomy" id="219572"/>
    <lineage>
        <taxon>Bacteria</taxon>
        <taxon>Pseudomonadati</taxon>
        <taxon>Pseudomonadota</taxon>
        <taxon>Gammaproteobacteria</taxon>
        <taxon>Pseudomonadales</taxon>
        <taxon>Pseudomonadaceae</taxon>
        <taxon>Pseudomonas</taxon>
    </lineage>
</organism>
<evidence type="ECO:0000313" key="7">
    <source>
        <dbReference type="Proteomes" id="UP000182470"/>
    </source>
</evidence>
<dbReference type="PROSITE" id="PS51819">
    <property type="entry name" value="VOC"/>
    <property type="match status" value="1"/>
</dbReference>
<dbReference type="InterPro" id="IPR004360">
    <property type="entry name" value="Glyas_Fos-R_dOase_dom"/>
</dbReference>
<dbReference type="Gene3D" id="3.10.180.10">
    <property type="entry name" value="2,3-Dihydroxybiphenyl 1,2-Dioxygenase, domain 1"/>
    <property type="match status" value="1"/>
</dbReference>
<evidence type="ECO:0000256" key="3">
    <source>
        <dbReference type="ARBA" id="ARBA00023251"/>
    </source>
</evidence>
<dbReference type="OrthoDB" id="284897at2"/>
<keyword evidence="8" id="KW-1185">Reference proteome</keyword>
<dbReference type="InterPro" id="IPR037523">
    <property type="entry name" value="VOC_core"/>
</dbReference>
<reference evidence="5 8" key="1">
    <citation type="submission" date="2015-01" db="EMBL/GenBank/DDBJ databases">
        <title>Genome Sequence of Pseudomonas antarctica CMS 35.</title>
        <authorList>
            <person name="Voget S."/>
            <person name="Chow J."/>
            <person name="Daniel R."/>
            <person name="Streit W."/>
        </authorList>
    </citation>
    <scope>NUCLEOTIDE SEQUENCE [LARGE SCALE GENOMIC DNA]</scope>
    <source>
        <strain evidence="5 8">CMS 35</strain>
    </source>
</reference>
<dbReference type="RefSeq" id="WP_083358589.1">
    <property type="nucleotide sequence ID" value="NZ_JBLHDY010000006.1"/>
</dbReference>
<keyword evidence="6" id="KW-0223">Dioxygenase</keyword>
<dbReference type="Proteomes" id="UP000182470">
    <property type="component" value="Chromosome I"/>
</dbReference>
<dbReference type="AlphaFoldDB" id="A0A1H0AWY3"/>
<dbReference type="InterPro" id="IPR029068">
    <property type="entry name" value="Glyas_Bleomycin-R_OHBP_Dase"/>
</dbReference>
<dbReference type="SUPFAM" id="SSF54593">
    <property type="entry name" value="Glyoxalase/Bleomycin resistance protein/Dihydroxybiphenyl dioxygenase"/>
    <property type="match status" value="1"/>
</dbReference>
<keyword evidence="6" id="KW-0560">Oxidoreductase</keyword>
<dbReference type="GO" id="GO:0051213">
    <property type="term" value="F:dioxygenase activity"/>
    <property type="evidence" value="ECO:0007669"/>
    <property type="project" value="UniProtKB-KW"/>
</dbReference>
<reference evidence="6 7" key="2">
    <citation type="submission" date="2016-10" db="EMBL/GenBank/DDBJ databases">
        <authorList>
            <person name="de Groot N.N."/>
        </authorList>
    </citation>
    <scope>NUCLEOTIDE SEQUENCE [LARGE SCALE GENOMIC DNA]</scope>
    <source>
        <strain evidence="6 7">BS2772</strain>
    </source>
</reference>
<dbReference type="Pfam" id="PF00903">
    <property type="entry name" value="Glyoxalase"/>
    <property type="match status" value="1"/>
</dbReference>
<evidence type="ECO:0000313" key="8">
    <source>
        <dbReference type="Proteomes" id="UP000748067"/>
    </source>
</evidence>